<accession>A0A481W6C6</accession>
<gene>
    <name evidence="1" type="ORF">PSA21_231</name>
</gene>
<evidence type="ECO:0000313" key="1">
    <source>
        <dbReference type="EMBL" id="QBJ02757.1"/>
    </source>
</evidence>
<sequence>MSHAAQTMTYDEQLAWGQEIRESIVIQKMAEGLAQCDKDDFDIILKATKDHTQTAIAAKRNQIEQEGNKSNNDLLGAMAEMIRLAKNKNPFERTAEEVHTIPAGRAPDVKLEDLGNFEHADGEDHIGLVNETADQFQERMKAIRDLQDPDAA</sequence>
<name>A0A481W6C6_9CAUD</name>
<protein>
    <submittedName>
        <fullName evidence="1">Uncharacterized protein</fullName>
    </submittedName>
</protein>
<keyword evidence="2" id="KW-1185">Reference proteome</keyword>
<proteinExistence type="predicted"/>
<evidence type="ECO:0000313" key="2">
    <source>
        <dbReference type="Proteomes" id="UP000294134"/>
    </source>
</evidence>
<dbReference type="EMBL" id="MK552327">
    <property type="protein sequence ID" value="QBJ02757.1"/>
    <property type="molecule type" value="Genomic_DNA"/>
</dbReference>
<organism evidence="1 2">
    <name type="scientific">Pseudomonas phage Psa21</name>
    <dbReference type="NCBI Taxonomy" id="2530023"/>
    <lineage>
        <taxon>Viruses</taxon>
        <taxon>Duplodnaviria</taxon>
        <taxon>Heunggongvirae</taxon>
        <taxon>Uroviricota</taxon>
        <taxon>Caudoviricetes</taxon>
        <taxon>Chimalliviridae</taxon>
        <taxon>Tepukevirus</taxon>
        <taxon>Tepukevirus Psa21</taxon>
    </lineage>
</organism>
<reference evidence="1 2" key="1">
    <citation type="submission" date="2019-02" db="EMBL/GenBank/DDBJ databases">
        <authorList>
            <person name="Frampton R.A."/>
            <person name="Wojtus J.K."/>
            <person name="Fineran P.C."/>
            <person name="Hendrickson H.L."/>
        </authorList>
    </citation>
    <scope>NUCLEOTIDE SEQUENCE [LARGE SCALE GENOMIC DNA]</scope>
</reference>
<dbReference type="Proteomes" id="UP000294134">
    <property type="component" value="Segment"/>
</dbReference>